<dbReference type="Gene3D" id="1.10.357.10">
    <property type="entry name" value="Tetracycline Repressor, domain 2"/>
    <property type="match status" value="1"/>
</dbReference>
<feature type="domain" description="HTH tetR-type" evidence="3">
    <location>
        <begin position="16"/>
        <end position="76"/>
    </location>
</feature>
<protein>
    <submittedName>
        <fullName evidence="4">TetR family transcriptional regulator</fullName>
    </submittedName>
</protein>
<feature type="DNA-binding region" description="H-T-H motif" evidence="2">
    <location>
        <begin position="39"/>
        <end position="58"/>
    </location>
</feature>
<dbReference type="PROSITE" id="PS50977">
    <property type="entry name" value="HTH_TETR_2"/>
    <property type="match status" value="1"/>
</dbReference>
<gene>
    <name evidence="4" type="ORF">GCM10023335_43800</name>
</gene>
<dbReference type="InterPro" id="IPR050109">
    <property type="entry name" value="HTH-type_TetR-like_transc_reg"/>
</dbReference>
<dbReference type="RefSeq" id="WP_345651707.1">
    <property type="nucleotide sequence ID" value="NZ_BAABKB010000016.1"/>
</dbReference>
<dbReference type="Pfam" id="PF17929">
    <property type="entry name" value="TetR_C_34"/>
    <property type="match status" value="1"/>
</dbReference>
<keyword evidence="1 2" id="KW-0238">DNA-binding</keyword>
<comment type="caution">
    <text evidence="4">The sequence shown here is derived from an EMBL/GenBank/DDBJ whole genome shotgun (WGS) entry which is preliminary data.</text>
</comment>
<evidence type="ECO:0000313" key="5">
    <source>
        <dbReference type="Proteomes" id="UP001501759"/>
    </source>
</evidence>
<dbReference type="Proteomes" id="UP001501759">
    <property type="component" value="Unassembled WGS sequence"/>
</dbReference>
<dbReference type="SUPFAM" id="SSF46689">
    <property type="entry name" value="Homeodomain-like"/>
    <property type="match status" value="1"/>
</dbReference>
<dbReference type="PANTHER" id="PTHR30055">
    <property type="entry name" value="HTH-TYPE TRANSCRIPTIONAL REGULATOR RUTR"/>
    <property type="match status" value="1"/>
</dbReference>
<keyword evidence="5" id="KW-1185">Reference proteome</keyword>
<accession>A0ABP9J167</accession>
<dbReference type="InterPro" id="IPR001647">
    <property type="entry name" value="HTH_TetR"/>
</dbReference>
<evidence type="ECO:0000259" key="3">
    <source>
        <dbReference type="PROSITE" id="PS50977"/>
    </source>
</evidence>
<dbReference type="InterPro" id="IPR009057">
    <property type="entry name" value="Homeodomain-like_sf"/>
</dbReference>
<proteinExistence type="predicted"/>
<evidence type="ECO:0000256" key="1">
    <source>
        <dbReference type="ARBA" id="ARBA00023125"/>
    </source>
</evidence>
<sequence>MTKPGFQRAYSSEHKAQRAADLMEAARALAARDGVRGVTLTAIAQHAGVHVSAVRRYYASREEILLNLAEEGYEDWSRAVTAQLSRRSDLTCAELTRALVAPLAERPLFCDLLTHVTLSLEREVTYERVRTFKHAAGNAVAVVTGAICTASTFDRDQAQELVVATIALTAPLWQAGHPGENLARLYREEPAVAHIGIDFEPTLTRLLTALCDGLTRNGS</sequence>
<evidence type="ECO:0000313" key="4">
    <source>
        <dbReference type="EMBL" id="GAA5017301.1"/>
    </source>
</evidence>
<dbReference type="EMBL" id="BAABKB010000016">
    <property type="protein sequence ID" value="GAA5017301.1"/>
    <property type="molecule type" value="Genomic_DNA"/>
</dbReference>
<dbReference type="InterPro" id="IPR041483">
    <property type="entry name" value="TetR_C_34"/>
</dbReference>
<reference evidence="5" key="1">
    <citation type="journal article" date="2019" name="Int. J. Syst. Evol. Microbiol.">
        <title>The Global Catalogue of Microorganisms (GCM) 10K type strain sequencing project: providing services to taxonomists for standard genome sequencing and annotation.</title>
        <authorList>
            <consortium name="The Broad Institute Genomics Platform"/>
            <consortium name="The Broad Institute Genome Sequencing Center for Infectious Disease"/>
            <person name="Wu L."/>
            <person name="Ma J."/>
        </authorList>
    </citation>
    <scope>NUCLEOTIDE SEQUENCE [LARGE SCALE GENOMIC DNA]</scope>
    <source>
        <strain evidence="5">JCM 18409</strain>
    </source>
</reference>
<dbReference type="Pfam" id="PF00440">
    <property type="entry name" value="TetR_N"/>
    <property type="match status" value="1"/>
</dbReference>
<name>A0ABP9J167_9ACTN</name>
<dbReference type="PANTHER" id="PTHR30055:SF178">
    <property type="entry name" value="POSSIBLE TRANSCRIPTIONAL REGULATORY PROTEIN"/>
    <property type="match status" value="1"/>
</dbReference>
<organism evidence="4 5">
    <name type="scientific">Streptomyces siamensis</name>
    <dbReference type="NCBI Taxonomy" id="1274986"/>
    <lineage>
        <taxon>Bacteria</taxon>
        <taxon>Bacillati</taxon>
        <taxon>Actinomycetota</taxon>
        <taxon>Actinomycetes</taxon>
        <taxon>Kitasatosporales</taxon>
        <taxon>Streptomycetaceae</taxon>
        <taxon>Streptomyces</taxon>
    </lineage>
</organism>
<evidence type="ECO:0000256" key="2">
    <source>
        <dbReference type="PROSITE-ProRule" id="PRU00335"/>
    </source>
</evidence>